<dbReference type="GO" id="GO:0045892">
    <property type="term" value="P:negative regulation of DNA-templated transcription"/>
    <property type="evidence" value="ECO:0007669"/>
    <property type="project" value="TreeGrafter"/>
</dbReference>
<dbReference type="Pfam" id="PF00392">
    <property type="entry name" value="GntR"/>
    <property type="match status" value="1"/>
</dbReference>
<dbReference type="Gene3D" id="1.10.10.10">
    <property type="entry name" value="Winged helix-like DNA-binding domain superfamily/Winged helix DNA-binding domain"/>
    <property type="match status" value="1"/>
</dbReference>
<dbReference type="Gene3D" id="3.40.1410.10">
    <property type="entry name" value="Chorismate lyase-like"/>
    <property type="match status" value="1"/>
</dbReference>
<dbReference type="PANTHER" id="PTHR44846">
    <property type="entry name" value="MANNOSYL-D-GLYCERATE TRANSPORT/METABOLISM SYSTEM REPRESSOR MNGR-RELATED"/>
    <property type="match status" value="1"/>
</dbReference>
<dbReference type="SUPFAM" id="SSF46785">
    <property type="entry name" value="Winged helix' DNA-binding domain"/>
    <property type="match status" value="1"/>
</dbReference>
<feature type="domain" description="HTH gntR-type" evidence="4">
    <location>
        <begin position="8"/>
        <end position="76"/>
    </location>
</feature>
<dbReference type="PRINTS" id="PR00035">
    <property type="entry name" value="HTHGNTR"/>
</dbReference>
<dbReference type="RefSeq" id="WP_118102870.1">
    <property type="nucleotide sequence ID" value="NZ_CABJEU010000001.1"/>
</dbReference>
<comment type="caution">
    <text evidence="5">The sequence shown here is derived from an EMBL/GenBank/DDBJ whole genome shotgun (WGS) entry which is preliminary data.</text>
</comment>
<evidence type="ECO:0000313" key="5">
    <source>
        <dbReference type="EMBL" id="RHF38609.1"/>
    </source>
</evidence>
<gene>
    <name evidence="5" type="ORF">DW682_02620</name>
</gene>
<dbReference type="InParanoid" id="A0A414NFM1"/>
<dbReference type="InterPro" id="IPR028978">
    <property type="entry name" value="Chorismate_lyase_/UTRA_dom_sf"/>
</dbReference>
<proteinExistence type="predicted"/>
<organism evidence="5 6">
    <name type="scientific">Collinsella intestinalis</name>
    <dbReference type="NCBI Taxonomy" id="147207"/>
    <lineage>
        <taxon>Bacteria</taxon>
        <taxon>Bacillati</taxon>
        <taxon>Actinomycetota</taxon>
        <taxon>Coriobacteriia</taxon>
        <taxon>Coriobacteriales</taxon>
        <taxon>Coriobacteriaceae</taxon>
        <taxon>Collinsella</taxon>
    </lineage>
</organism>
<evidence type="ECO:0000259" key="4">
    <source>
        <dbReference type="PROSITE" id="PS50949"/>
    </source>
</evidence>
<dbReference type="InterPro" id="IPR036390">
    <property type="entry name" value="WH_DNA-bd_sf"/>
</dbReference>
<reference evidence="5 6" key="1">
    <citation type="submission" date="2018-08" db="EMBL/GenBank/DDBJ databases">
        <title>A genome reference for cultivated species of the human gut microbiota.</title>
        <authorList>
            <person name="Zou Y."/>
            <person name="Xue W."/>
            <person name="Luo G."/>
        </authorList>
    </citation>
    <scope>NUCLEOTIDE SEQUENCE [LARGE SCALE GENOMIC DNA]</scope>
    <source>
        <strain evidence="5 6">AM25-33</strain>
    </source>
</reference>
<keyword evidence="6" id="KW-1185">Reference proteome</keyword>
<dbReference type="SUPFAM" id="SSF64288">
    <property type="entry name" value="Chorismate lyase-like"/>
    <property type="match status" value="1"/>
</dbReference>
<dbReference type="EMBL" id="QSLJ01000001">
    <property type="protein sequence ID" value="RHF38609.1"/>
    <property type="molecule type" value="Genomic_DNA"/>
</dbReference>
<keyword evidence="3" id="KW-0804">Transcription</keyword>
<evidence type="ECO:0000256" key="3">
    <source>
        <dbReference type="ARBA" id="ARBA00023163"/>
    </source>
</evidence>
<dbReference type="AlphaFoldDB" id="A0A414NFM1"/>
<dbReference type="PROSITE" id="PS50949">
    <property type="entry name" value="HTH_GNTR"/>
    <property type="match status" value="1"/>
</dbReference>
<keyword evidence="2" id="KW-0238">DNA-binding</keyword>
<evidence type="ECO:0000256" key="2">
    <source>
        <dbReference type="ARBA" id="ARBA00023125"/>
    </source>
</evidence>
<protein>
    <submittedName>
        <fullName evidence="5">GntR family transcriptional regulator</fullName>
    </submittedName>
</protein>
<dbReference type="InterPro" id="IPR036388">
    <property type="entry name" value="WH-like_DNA-bd_sf"/>
</dbReference>
<dbReference type="GO" id="GO:0003677">
    <property type="term" value="F:DNA binding"/>
    <property type="evidence" value="ECO:0007669"/>
    <property type="project" value="UniProtKB-KW"/>
</dbReference>
<evidence type="ECO:0000313" key="6">
    <source>
        <dbReference type="Proteomes" id="UP000283983"/>
    </source>
</evidence>
<accession>A0A414NFM1</accession>
<dbReference type="SMART" id="SM00866">
    <property type="entry name" value="UTRA"/>
    <property type="match status" value="1"/>
</dbReference>
<dbReference type="CDD" id="cd07377">
    <property type="entry name" value="WHTH_GntR"/>
    <property type="match status" value="1"/>
</dbReference>
<name>A0A414NFM1_9ACTN</name>
<dbReference type="InterPro" id="IPR011663">
    <property type="entry name" value="UTRA"/>
</dbReference>
<dbReference type="PANTHER" id="PTHR44846:SF1">
    <property type="entry name" value="MANNOSYL-D-GLYCERATE TRANSPORT_METABOLISM SYSTEM REPRESSOR MNGR-RELATED"/>
    <property type="match status" value="1"/>
</dbReference>
<keyword evidence="1" id="KW-0805">Transcription regulation</keyword>
<dbReference type="GO" id="GO:0003700">
    <property type="term" value="F:DNA-binding transcription factor activity"/>
    <property type="evidence" value="ECO:0007669"/>
    <property type="project" value="InterPro"/>
</dbReference>
<evidence type="ECO:0000256" key="1">
    <source>
        <dbReference type="ARBA" id="ARBA00023015"/>
    </source>
</evidence>
<dbReference type="Pfam" id="PF07702">
    <property type="entry name" value="UTRA"/>
    <property type="match status" value="1"/>
</dbReference>
<sequence length="256" mass="28552">MSVSSSGIPPKDRAQEGILWHIKSEGLKGGDRLMPERELAERLGVSRTALRAAITQLVSTHVLESRQGSGTYVLPPKPINIFQEIYNFSDAVRRAGREPGSHLVYARLIEADEDLAERIQLPVGARLFEMRRIRFADDEPVAIETAYVNYAICPGIETHDFATESLYDVLSESYDVHVGHGQERISIARATAEEALLLQVEEGSPVFFERALERQADAVPVEYLKAVILPSRYRFASNGCENGSRPKGVKSSWLTW</sequence>
<dbReference type="InterPro" id="IPR000524">
    <property type="entry name" value="Tscrpt_reg_HTH_GntR"/>
</dbReference>
<dbReference type="SMART" id="SM00345">
    <property type="entry name" value="HTH_GNTR"/>
    <property type="match status" value="1"/>
</dbReference>
<dbReference type="InterPro" id="IPR050679">
    <property type="entry name" value="Bact_HTH_transcr_reg"/>
</dbReference>
<dbReference type="Proteomes" id="UP000283983">
    <property type="component" value="Unassembled WGS sequence"/>
</dbReference>